<dbReference type="Gene3D" id="3.40.1190.20">
    <property type="match status" value="1"/>
</dbReference>
<dbReference type="AlphaFoldDB" id="A0A0E2UTE9"/>
<proteinExistence type="inferred from homology"/>
<dbReference type="eggNOG" id="COG0524">
    <property type="taxonomic scope" value="Bacteria"/>
</dbReference>
<sequence>MTDIITIGEPLVVLASENLNKNLVDTSVFSKILGGAELNVMIGASRLGHSTEYITQVGEDPFGQFTVKEIEKQGVGNSYIGKDSKYWTGFYLKEFTNQGDPKTFYFRKGSAAAHISEETIDQVDLSDVKWAHLSGIFPAISEQALQMFKRLLIRIRENGIHTTFDPNLRPALWESEAKMRDTLNELAKFGEIVMPGIGEGKILVGSEDPEEIANFYLSQSHITKIVIVKLGASGAFVKTVEGESYLVPGYRVEKVIDTVGAGDGFAVGVLTGLIEGLTLKEAVKRGCAIGALAVMTQGDNDGYPTRKQLDTFQKSNIGAQYETI</sequence>
<keyword evidence="3 4" id="KW-0418">Kinase</keyword>
<dbReference type="RefSeq" id="WP_003107669.1">
    <property type="nucleotide sequence ID" value="NZ_BAWT01000020.1"/>
</dbReference>
<gene>
    <name evidence="4" type="primary">kdgK</name>
    <name evidence="4" type="ORF">A9Y57_00551</name>
</gene>
<dbReference type="PROSITE" id="PS00584">
    <property type="entry name" value="PFKB_KINASES_2"/>
    <property type="match status" value="1"/>
</dbReference>
<comment type="caution">
    <text evidence="4">The sequence shown here is derived from an EMBL/GenBank/DDBJ whole genome shotgun (WGS) entry which is preliminary data.</text>
</comment>
<dbReference type="STRING" id="936154.STP_0094"/>
<dbReference type="Proteomes" id="UP000217465">
    <property type="component" value="Unassembled WGS sequence"/>
</dbReference>
<dbReference type="InterPro" id="IPR002173">
    <property type="entry name" value="Carboh/pur_kinase_PfkB_CS"/>
</dbReference>
<evidence type="ECO:0000313" key="5">
    <source>
        <dbReference type="Proteomes" id="UP000217465"/>
    </source>
</evidence>
<evidence type="ECO:0000313" key="4">
    <source>
        <dbReference type="EMBL" id="PCH13151.1"/>
    </source>
</evidence>
<dbReference type="InterPro" id="IPR029056">
    <property type="entry name" value="Ribokinase-like"/>
</dbReference>
<dbReference type="OMA" id="MAMFYAN"/>
<organism evidence="4 5">
    <name type="scientific">Streptococcus parauberis</name>
    <dbReference type="NCBI Taxonomy" id="1348"/>
    <lineage>
        <taxon>Bacteria</taxon>
        <taxon>Bacillati</taxon>
        <taxon>Bacillota</taxon>
        <taxon>Bacilli</taxon>
        <taxon>Lactobacillales</taxon>
        <taxon>Streptococcaceae</taxon>
        <taxon>Streptococcus</taxon>
    </lineage>
</organism>
<evidence type="ECO:0000256" key="1">
    <source>
        <dbReference type="ARBA" id="ARBA00010688"/>
    </source>
</evidence>
<dbReference type="PANTHER" id="PTHR43320:SF2">
    <property type="entry name" value="2-DEHYDRO-3-DEOXYGLUCONOKINASE_2-DEHYDRO-3-DEOXYGALACTONOKINASE"/>
    <property type="match status" value="1"/>
</dbReference>
<dbReference type="GO" id="GO:0016301">
    <property type="term" value="F:kinase activity"/>
    <property type="evidence" value="ECO:0007669"/>
    <property type="project" value="UniProtKB-KW"/>
</dbReference>
<evidence type="ECO:0000256" key="2">
    <source>
        <dbReference type="ARBA" id="ARBA00022679"/>
    </source>
</evidence>
<dbReference type="EMBL" id="NSGR01000005">
    <property type="protein sequence ID" value="PCH13151.1"/>
    <property type="molecule type" value="Genomic_DNA"/>
</dbReference>
<dbReference type="CDD" id="cd01166">
    <property type="entry name" value="KdgK"/>
    <property type="match status" value="1"/>
</dbReference>
<reference evidence="4 5" key="1">
    <citation type="submission" date="2016-06" db="EMBL/GenBank/DDBJ databases">
        <authorList>
            <person name="Haines A.N."/>
            <person name="Council K.R."/>
        </authorList>
    </citation>
    <scope>NUCLEOTIDE SEQUENCE [LARGE SCALE GENOMIC DNA]</scope>
    <source>
        <strain evidence="4 5">SP158-29</strain>
    </source>
</reference>
<dbReference type="Pfam" id="PF00294">
    <property type="entry name" value="PfkB"/>
    <property type="match status" value="1"/>
</dbReference>
<dbReference type="SUPFAM" id="SSF53613">
    <property type="entry name" value="Ribokinase-like"/>
    <property type="match status" value="1"/>
</dbReference>
<dbReference type="PANTHER" id="PTHR43320">
    <property type="entry name" value="SUGAR KINASE"/>
    <property type="match status" value="1"/>
</dbReference>
<dbReference type="InterPro" id="IPR011611">
    <property type="entry name" value="PfkB_dom"/>
</dbReference>
<name>A0A0E2UTE9_9STRE</name>
<dbReference type="InterPro" id="IPR052700">
    <property type="entry name" value="Carb_kinase_PfkB-like"/>
</dbReference>
<keyword evidence="2" id="KW-0808">Transferase</keyword>
<accession>A0A0E2UTE9</accession>
<evidence type="ECO:0000256" key="3">
    <source>
        <dbReference type="ARBA" id="ARBA00022777"/>
    </source>
</evidence>
<comment type="similarity">
    <text evidence="1">Belongs to the carbohydrate kinase PfkB family.</text>
</comment>
<protein>
    <submittedName>
        <fullName evidence="4">2-dehydro-3-deoxygluconokinase</fullName>
    </submittedName>
</protein>